<name>A0ABX2NYG2_9BURK</name>
<dbReference type="NCBIfam" id="NF033580">
    <property type="entry name" value="transpos_IS5_3"/>
    <property type="match status" value="1"/>
</dbReference>
<proteinExistence type="predicted"/>
<dbReference type="RefSeq" id="WP_176369389.1">
    <property type="nucleotide sequence ID" value="NZ_JBNDKW010000004.1"/>
</dbReference>
<evidence type="ECO:0000259" key="2">
    <source>
        <dbReference type="Pfam" id="PF13340"/>
    </source>
</evidence>
<feature type="domain" description="Transposase IS4-like" evidence="1">
    <location>
        <begin position="102"/>
        <end position="260"/>
    </location>
</feature>
<feature type="domain" description="Insertion element IS402-like" evidence="2">
    <location>
        <begin position="6"/>
        <end position="85"/>
    </location>
</feature>
<dbReference type="InterPro" id="IPR002559">
    <property type="entry name" value="Transposase_11"/>
</dbReference>
<dbReference type="Proteomes" id="UP000821598">
    <property type="component" value="Unassembled WGS sequence"/>
</dbReference>
<evidence type="ECO:0000259" key="1">
    <source>
        <dbReference type="Pfam" id="PF01609"/>
    </source>
</evidence>
<organism evidence="3 4">
    <name type="scientific">Paraburkholderia youngii</name>
    <dbReference type="NCBI Taxonomy" id="2782701"/>
    <lineage>
        <taxon>Bacteria</taxon>
        <taxon>Pseudomonadati</taxon>
        <taxon>Pseudomonadota</taxon>
        <taxon>Betaproteobacteria</taxon>
        <taxon>Burkholderiales</taxon>
        <taxon>Burkholderiaceae</taxon>
        <taxon>Paraburkholderia</taxon>
    </lineage>
</organism>
<dbReference type="InterPro" id="IPR025161">
    <property type="entry name" value="IS402-like_dom"/>
</dbReference>
<dbReference type="PANTHER" id="PTHR30007">
    <property type="entry name" value="PHP DOMAIN PROTEIN"/>
    <property type="match status" value="1"/>
</dbReference>
<keyword evidence="4" id="KW-1185">Reference proteome</keyword>
<dbReference type="Pfam" id="PF01609">
    <property type="entry name" value="DDE_Tnp_1"/>
    <property type="match status" value="1"/>
</dbReference>
<dbReference type="EMBL" id="VOMC01000058">
    <property type="protein sequence ID" value="NVI08895.1"/>
    <property type="molecule type" value="Genomic_DNA"/>
</dbReference>
<evidence type="ECO:0000313" key="3">
    <source>
        <dbReference type="EMBL" id="NVI08895.1"/>
    </source>
</evidence>
<evidence type="ECO:0000313" key="4">
    <source>
        <dbReference type="Proteomes" id="UP000821598"/>
    </source>
</evidence>
<gene>
    <name evidence="3" type="ORF">FSB64_35270</name>
</gene>
<comment type="caution">
    <text evidence="3">The sequence shown here is derived from an EMBL/GenBank/DDBJ whole genome shotgun (WGS) entry which is preliminary data.</text>
</comment>
<protein>
    <submittedName>
        <fullName evidence="3">IS5 family transposase</fullName>
    </submittedName>
</protein>
<sequence>MAKPILDDELWAFIEPLLPPAKPRRSRYPGRKPLDDRALLTGILFILQTGLRWDLLPREMGCGSGMSFWRRLRAWQAAGVWDRLHEVLLAKLRDADRIDWSRVVVDSSSIRAVGAGPKTGPNPTDRARPSSKHHLITEAQGIPLAVILTGANRHDVTQLNALVDAIPPIAGKRGRPLSKPRIVQGNRGYDHDKYRRPLHAAGITTEIAGRGKPHGSGLGKTRWVVERTISWLHNFRRLRIRFERLAFIHEAFMKIACCIICWRKLKESFC</sequence>
<dbReference type="Pfam" id="PF13340">
    <property type="entry name" value="DUF4096"/>
    <property type="match status" value="1"/>
</dbReference>
<dbReference type="PANTHER" id="PTHR30007:SF1">
    <property type="entry name" value="BLR1914 PROTEIN"/>
    <property type="match status" value="1"/>
</dbReference>
<accession>A0ABX2NYG2</accession>
<reference evidence="3 4" key="1">
    <citation type="submission" date="2019-08" db="EMBL/GenBank/DDBJ databases">
        <title>Paraburkholderia simonii sp. nov. and P. youngii sp. nov. Brazilian and Mexican Mimosa-associated rhizobia.</title>
        <authorList>
            <person name="Mavima L."/>
            <person name="Beukes C.W."/>
            <person name="Palmer M."/>
            <person name="De Meyer S.E."/>
            <person name="James E.K."/>
            <person name="Maluk M."/>
            <person name="Avontuur J.R."/>
            <person name="Chan W.Y."/>
            <person name="Venter S.N."/>
            <person name="Steenkamp E.T."/>
        </authorList>
    </citation>
    <scope>NUCLEOTIDE SEQUENCE [LARGE SCALE GENOMIC DNA]</scope>
    <source>
        <strain evidence="3 4">JPY454</strain>
    </source>
</reference>